<evidence type="ECO:0000256" key="1">
    <source>
        <dbReference type="SAM" id="MobiDB-lite"/>
    </source>
</evidence>
<dbReference type="InterPro" id="IPR015890">
    <property type="entry name" value="Chorismate_C"/>
</dbReference>
<dbReference type="PANTHER" id="PTHR42839:SF2">
    <property type="entry name" value="ISOCHORISMATE SYNTHASE ENTC"/>
    <property type="match status" value="1"/>
</dbReference>
<evidence type="ECO:0000313" key="4">
    <source>
        <dbReference type="Proteomes" id="UP000649829"/>
    </source>
</evidence>
<dbReference type="Pfam" id="PF00425">
    <property type="entry name" value="Chorismate_bind"/>
    <property type="match status" value="1"/>
</dbReference>
<dbReference type="Gene3D" id="3.60.120.10">
    <property type="entry name" value="Anthranilate synthase"/>
    <property type="match status" value="1"/>
</dbReference>
<accession>A0A917SLM9</accession>
<reference evidence="3" key="2">
    <citation type="submission" date="2020-09" db="EMBL/GenBank/DDBJ databases">
        <authorList>
            <person name="Sun Q."/>
            <person name="Zhou Y."/>
        </authorList>
    </citation>
    <scope>NUCLEOTIDE SEQUENCE</scope>
    <source>
        <strain evidence="3">CGMCC 1.6293</strain>
    </source>
</reference>
<protein>
    <recommendedName>
        <fullName evidence="2">Chorismate-utilising enzyme C-terminal domain-containing protein</fullName>
    </recommendedName>
</protein>
<dbReference type="EMBL" id="BMLF01000001">
    <property type="protein sequence ID" value="GGL87207.1"/>
    <property type="molecule type" value="Genomic_DNA"/>
</dbReference>
<evidence type="ECO:0000313" key="3">
    <source>
        <dbReference type="EMBL" id="GGL87207.1"/>
    </source>
</evidence>
<dbReference type="AlphaFoldDB" id="A0A917SLM9"/>
<feature type="region of interest" description="Disordered" evidence="1">
    <location>
        <begin position="102"/>
        <end position="124"/>
    </location>
</feature>
<sequence>MTIMTDAQRSAASAAAACRMGYAIWRVPGGDVFRMIVATGPARTRPVFGAETPPGFVLCPFDATDGNAALHLAADIEVGADIRYRRGDALTDTPQTDAQAAFAAADAQGPLQAAPSDLPEPAPTERAAYEARVARAVAAIEAGRAEKIVLSRIDPRPLSPDHDLRDLLEALARAYPQAFVCLTSSAEAGTWLVATPEILLTADADGVRTMALAGTQWPEPGTDIAALTWPQKIVDEQAVVAREIARAFAAAGLHDTTETPAGTVQAANLCHLRSDFHAPAATPEQLADLLRKLHPTSAVCGMPRATARDFILSEEGPTRGFYTGYLGPVNIDGETRLQVNLRTARITPTHAYLHVGGGIVAASDPATEYEETVQKARTIGAVL</sequence>
<proteinExistence type="predicted"/>
<gene>
    <name evidence="3" type="ORF">GCM10011534_06390</name>
</gene>
<name>A0A917SLM9_9RHOB</name>
<evidence type="ECO:0000259" key="2">
    <source>
        <dbReference type="Pfam" id="PF00425"/>
    </source>
</evidence>
<dbReference type="PANTHER" id="PTHR42839">
    <property type="entry name" value="ISOCHORISMATE SYNTHASE ENTC"/>
    <property type="match status" value="1"/>
</dbReference>
<dbReference type="RefSeq" id="WP_051630263.1">
    <property type="nucleotide sequence ID" value="NZ_BMLF01000001.1"/>
</dbReference>
<comment type="caution">
    <text evidence="3">The sequence shown here is derived from an EMBL/GenBank/DDBJ whole genome shotgun (WGS) entry which is preliminary data.</text>
</comment>
<feature type="compositionally biased region" description="Low complexity" evidence="1">
    <location>
        <begin position="102"/>
        <end position="115"/>
    </location>
</feature>
<feature type="domain" description="Chorismate-utilising enzyme C-terminal" evidence="2">
    <location>
        <begin position="126"/>
        <end position="375"/>
    </location>
</feature>
<dbReference type="InterPro" id="IPR005801">
    <property type="entry name" value="ADC_synthase"/>
</dbReference>
<keyword evidence="4" id="KW-1185">Reference proteome</keyword>
<dbReference type="Proteomes" id="UP000649829">
    <property type="component" value="Unassembled WGS sequence"/>
</dbReference>
<reference evidence="3" key="1">
    <citation type="journal article" date="2014" name="Int. J. Syst. Evol. Microbiol.">
        <title>Complete genome sequence of Corynebacterium casei LMG S-19264T (=DSM 44701T), isolated from a smear-ripened cheese.</title>
        <authorList>
            <consortium name="US DOE Joint Genome Institute (JGI-PGF)"/>
            <person name="Walter F."/>
            <person name="Albersmeier A."/>
            <person name="Kalinowski J."/>
            <person name="Ruckert C."/>
        </authorList>
    </citation>
    <scope>NUCLEOTIDE SEQUENCE</scope>
    <source>
        <strain evidence="3">CGMCC 1.6293</strain>
    </source>
</reference>
<organism evidence="3 4">
    <name type="scientific">Pseudooceanicola nanhaiensis</name>
    <dbReference type="NCBI Taxonomy" id="375761"/>
    <lineage>
        <taxon>Bacteria</taxon>
        <taxon>Pseudomonadati</taxon>
        <taxon>Pseudomonadota</taxon>
        <taxon>Alphaproteobacteria</taxon>
        <taxon>Rhodobacterales</taxon>
        <taxon>Paracoccaceae</taxon>
        <taxon>Pseudooceanicola</taxon>
    </lineage>
</organism>
<dbReference type="SUPFAM" id="SSF56322">
    <property type="entry name" value="ADC synthase"/>
    <property type="match status" value="1"/>
</dbReference>